<dbReference type="EMBL" id="BKCJ011294255">
    <property type="protein sequence ID" value="GFD16585.1"/>
    <property type="molecule type" value="Genomic_DNA"/>
</dbReference>
<accession>A0A699U008</accession>
<comment type="caution">
    <text evidence="1">The sequence shown here is derived from an EMBL/GenBank/DDBJ whole genome shotgun (WGS) entry which is preliminary data.</text>
</comment>
<proteinExistence type="predicted"/>
<dbReference type="AlphaFoldDB" id="A0A699U008"/>
<organism evidence="1">
    <name type="scientific">Tanacetum cinerariifolium</name>
    <name type="common">Dalmatian daisy</name>
    <name type="synonym">Chrysanthemum cinerariifolium</name>
    <dbReference type="NCBI Taxonomy" id="118510"/>
    <lineage>
        <taxon>Eukaryota</taxon>
        <taxon>Viridiplantae</taxon>
        <taxon>Streptophyta</taxon>
        <taxon>Embryophyta</taxon>
        <taxon>Tracheophyta</taxon>
        <taxon>Spermatophyta</taxon>
        <taxon>Magnoliopsida</taxon>
        <taxon>eudicotyledons</taxon>
        <taxon>Gunneridae</taxon>
        <taxon>Pentapetalae</taxon>
        <taxon>asterids</taxon>
        <taxon>campanulids</taxon>
        <taxon>Asterales</taxon>
        <taxon>Asteraceae</taxon>
        <taxon>Asteroideae</taxon>
        <taxon>Anthemideae</taxon>
        <taxon>Anthemidinae</taxon>
        <taxon>Tanacetum</taxon>
    </lineage>
</organism>
<protein>
    <submittedName>
        <fullName evidence="1">Uncharacterized protein</fullName>
    </submittedName>
</protein>
<evidence type="ECO:0000313" key="1">
    <source>
        <dbReference type="EMBL" id="GFD16585.1"/>
    </source>
</evidence>
<feature type="non-terminal residue" evidence="1">
    <location>
        <position position="43"/>
    </location>
</feature>
<sequence length="43" mass="4487">MELSASAIVVVCVSKATAILSATSFLMAARDMVDASDVDDLLR</sequence>
<reference evidence="1" key="1">
    <citation type="journal article" date="2019" name="Sci. Rep.">
        <title>Draft genome of Tanacetum cinerariifolium, the natural source of mosquito coil.</title>
        <authorList>
            <person name="Yamashiro T."/>
            <person name="Shiraishi A."/>
            <person name="Satake H."/>
            <person name="Nakayama K."/>
        </authorList>
    </citation>
    <scope>NUCLEOTIDE SEQUENCE</scope>
</reference>
<name>A0A699U008_TANCI</name>
<gene>
    <name evidence="1" type="ORF">Tci_888554</name>
</gene>